<gene>
    <name evidence="2" type="ORF">V6N11_010906</name>
</gene>
<evidence type="ECO:0000256" key="1">
    <source>
        <dbReference type="SAM" id="MobiDB-lite"/>
    </source>
</evidence>
<reference evidence="2 3" key="1">
    <citation type="journal article" date="2024" name="G3 (Bethesda)">
        <title>Genome assembly of Hibiscus sabdariffa L. provides insights into metabolisms of medicinal natural products.</title>
        <authorList>
            <person name="Kim T."/>
        </authorList>
    </citation>
    <scope>NUCLEOTIDE SEQUENCE [LARGE SCALE GENOMIC DNA]</scope>
    <source>
        <strain evidence="2">TK-2024</strain>
        <tissue evidence="2">Old leaves</tissue>
    </source>
</reference>
<accession>A0ABR2S6S0</accession>
<evidence type="ECO:0008006" key="4">
    <source>
        <dbReference type="Google" id="ProtNLM"/>
    </source>
</evidence>
<organism evidence="2 3">
    <name type="scientific">Hibiscus sabdariffa</name>
    <name type="common">roselle</name>
    <dbReference type="NCBI Taxonomy" id="183260"/>
    <lineage>
        <taxon>Eukaryota</taxon>
        <taxon>Viridiplantae</taxon>
        <taxon>Streptophyta</taxon>
        <taxon>Embryophyta</taxon>
        <taxon>Tracheophyta</taxon>
        <taxon>Spermatophyta</taxon>
        <taxon>Magnoliopsida</taxon>
        <taxon>eudicotyledons</taxon>
        <taxon>Gunneridae</taxon>
        <taxon>Pentapetalae</taxon>
        <taxon>rosids</taxon>
        <taxon>malvids</taxon>
        <taxon>Malvales</taxon>
        <taxon>Malvaceae</taxon>
        <taxon>Malvoideae</taxon>
        <taxon>Hibiscus</taxon>
    </lineage>
</organism>
<dbReference type="EMBL" id="JBBPBN010000016">
    <property type="protein sequence ID" value="KAK9020894.1"/>
    <property type="molecule type" value="Genomic_DNA"/>
</dbReference>
<evidence type="ECO:0000313" key="2">
    <source>
        <dbReference type="EMBL" id="KAK9020894.1"/>
    </source>
</evidence>
<dbReference type="Proteomes" id="UP001396334">
    <property type="component" value="Unassembled WGS sequence"/>
</dbReference>
<protein>
    <recommendedName>
        <fullName evidence="4">RNase H type-1 domain-containing protein</fullName>
    </recommendedName>
</protein>
<proteinExistence type="predicted"/>
<evidence type="ECO:0000313" key="3">
    <source>
        <dbReference type="Proteomes" id="UP001396334"/>
    </source>
</evidence>
<name>A0ABR2S6S0_9ROSI</name>
<feature type="region of interest" description="Disordered" evidence="1">
    <location>
        <begin position="86"/>
        <end position="108"/>
    </location>
</feature>
<comment type="caution">
    <text evidence="2">The sequence shown here is derived from an EMBL/GenBank/DDBJ whole genome shotgun (WGS) entry which is preliminary data.</text>
</comment>
<keyword evidence="3" id="KW-1185">Reference proteome</keyword>
<sequence>MESNCMEVIQIVTSCSDVLGSSSLVGLILGLLNKDWNMEVNHIGGRINGVADRLDEQGCGLGVDSTLFTMAPDDMACFVAKEQQDSSPATASPFNFKHEVPFDPGGAS</sequence>